<dbReference type="EMBL" id="BARS01027884">
    <property type="protein sequence ID" value="GAG02043.1"/>
    <property type="molecule type" value="Genomic_DNA"/>
</dbReference>
<gene>
    <name evidence="1" type="ORF">S01H1_43760</name>
</gene>
<evidence type="ECO:0000313" key="1">
    <source>
        <dbReference type="EMBL" id="GAG02043.1"/>
    </source>
</evidence>
<accession>X0UP27</accession>
<reference evidence="1" key="1">
    <citation type="journal article" date="2014" name="Front. Microbiol.">
        <title>High frequency of phylogenetically diverse reductive dehalogenase-homologous genes in deep subseafloor sedimentary metagenomes.</title>
        <authorList>
            <person name="Kawai M."/>
            <person name="Futagami T."/>
            <person name="Toyoda A."/>
            <person name="Takaki Y."/>
            <person name="Nishi S."/>
            <person name="Hori S."/>
            <person name="Arai W."/>
            <person name="Tsubouchi T."/>
            <person name="Morono Y."/>
            <person name="Uchiyama I."/>
            <person name="Ito T."/>
            <person name="Fujiyama A."/>
            <person name="Inagaki F."/>
            <person name="Takami H."/>
        </authorList>
    </citation>
    <scope>NUCLEOTIDE SEQUENCE</scope>
    <source>
        <strain evidence="1">Expedition CK06-06</strain>
    </source>
</reference>
<name>X0UP27_9ZZZZ</name>
<proteinExistence type="predicted"/>
<comment type="caution">
    <text evidence="1">The sequence shown here is derived from an EMBL/GenBank/DDBJ whole genome shotgun (WGS) entry which is preliminary data.</text>
</comment>
<dbReference type="AlphaFoldDB" id="X0UP27"/>
<organism evidence="1">
    <name type="scientific">marine sediment metagenome</name>
    <dbReference type="NCBI Taxonomy" id="412755"/>
    <lineage>
        <taxon>unclassified sequences</taxon>
        <taxon>metagenomes</taxon>
        <taxon>ecological metagenomes</taxon>
    </lineage>
</organism>
<sequence>MKLSLFRELTILFAMLTMVTLSSAAADAILGEDDPAGPEKDFVRHYSSKSGKRGRFLGKAGKRGRFLGKAGKRGRFLGKAGKS</sequence>
<protein>
    <submittedName>
        <fullName evidence="1">Uncharacterized protein</fullName>
    </submittedName>
</protein>